<evidence type="ECO:0000256" key="3">
    <source>
        <dbReference type="PIRSR" id="PIRSR005962-1"/>
    </source>
</evidence>
<reference evidence="5" key="1">
    <citation type="submission" date="2016-02" db="EMBL/GenBank/DDBJ databases">
        <title>Genome sequence of Bacillus trypoxylicola KCTC 13244(T).</title>
        <authorList>
            <person name="Jeong H."/>
            <person name="Park S.-H."/>
            <person name="Choi S.-K."/>
        </authorList>
    </citation>
    <scope>NUCLEOTIDE SEQUENCE [LARGE SCALE GENOMIC DNA]</scope>
    <source>
        <strain evidence="5">KCTC 13244</strain>
    </source>
</reference>
<comment type="cofactor">
    <cofactor evidence="3">
        <name>Mn(2+)</name>
        <dbReference type="ChEBI" id="CHEBI:29035"/>
    </cofactor>
    <text evidence="3">The Mn(2+) ion enhances activity.</text>
</comment>
<gene>
    <name evidence="5" type="ORF">AZF04_17470</name>
</gene>
<dbReference type="Proteomes" id="UP000075806">
    <property type="component" value="Unassembled WGS sequence"/>
</dbReference>
<evidence type="ECO:0000256" key="2">
    <source>
        <dbReference type="ARBA" id="ARBA00022801"/>
    </source>
</evidence>
<dbReference type="EMBL" id="LTAO01000009">
    <property type="protein sequence ID" value="KYG33135.1"/>
    <property type="molecule type" value="Genomic_DNA"/>
</dbReference>
<dbReference type="FunFam" id="3.30.70.360:FF:000014">
    <property type="entry name" value="N-acyl-L-amino acid amidohydrolase"/>
    <property type="match status" value="1"/>
</dbReference>
<comment type="similarity">
    <text evidence="1">Belongs to the peptidase M20 family.</text>
</comment>
<sequence>MIEQIFEMLENSEDELIAIRRELHKFPELSFEEVVTPKKIATYLKDLDIEHRTEVGGRGVVGYIRGKKGGKTVALRADFDALPIHEETGLPFASTVPGKMHACGHDGHTAALLLVAKSLKQQEHQLLGDVVLIFQFAEELAPGGAISMIEDGCLKDVDAIFGAHLWTPLPYGEIGFREGAFMGAADRFELTVKGRGGHGASPHETVDSITVATSIVQQLQQIVSRNVDPLKSAVISIGSFHAGEAFNVIPDTAKIVGTVRTFEEGIQSFIIERMNQVVNGICLAAGADYEFDYKKGYPTVVNSKTETEKLVQWSVSNLKNQKVIEIDPVMGGEDFAYYLKHVPGSFFFIGAGNESLGKTYPHHHPKFDFDESALLVAAKLLATAAVHYLEDEKLVGENLVECT</sequence>
<keyword evidence="3" id="KW-0464">Manganese</keyword>
<dbReference type="Gene3D" id="3.40.630.10">
    <property type="entry name" value="Zn peptidases"/>
    <property type="match status" value="1"/>
</dbReference>
<feature type="binding site" evidence="3">
    <location>
        <position position="105"/>
    </location>
    <ligand>
        <name>Mn(2+)</name>
        <dbReference type="ChEBI" id="CHEBI:29035"/>
        <label>2</label>
    </ligand>
</feature>
<dbReference type="InterPro" id="IPR011650">
    <property type="entry name" value="Peptidase_M20_dimer"/>
</dbReference>
<evidence type="ECO:0000313" key="6">
    <source>
        <dbReference type="Proteomes" id="UP000075806"/>
    </source>
</evidence>
<keyword evidence="2" id="KW-0378">Hydrolase</keyword>
<feature type="binding site" evidence="3">
    <location>
        <position position="363"/>
    </location>
    <ligand>
        <name>Mn(2+)</name>
        <dbReference type="ChEBI" id="CHEBI:29035"/>
        <label>2</label>
    </ligand>
</feature>
<keyword evidence="6" id="KW-1185">Reference proteome</keyword>
<keyword evidence="3" id="KW-0479">Metal-binding</keyword>
<comment type="caution">
    <text evidence="5">The sequence shown here is derived from an EMBL/GenBank/DDBJ whole genome shotgun (WGS) entry which is preliminary data.</text>
</comment>
<feature type="domain" description="Peptidase M20 dimerisation" evidence="4">
    <location>
        <begin position="187"/>
        <end position="278"/>
    </location>
</feature>
<dbReference type="InterPro" id="IPR036264">
    <property type="entry name" value="Bact_exopeptidase_dim_dom"/>
</dbReference>
<proteinExistence type="inferred from homology"/>
<evidence type="ECO:0000256" key="1">
    <source>
        <dbReference type="ARBA" id="ARBA00006153"/>
    </source>
</evidence>
<dbReference type="InterPro" id="IPR002933">
    <property type="entry name" value="Peptidase_M20"/>
</dbReference>
<dbReference type="PIRSF" id="PIRSF005962">
    <property type="entry name" value="Pept_M20D_amidohydro"/>
    <property type="match status" value="1"/>
</dbReference>
<dbReference type="RefSeq" id="WP_061948021.1">
    <property type="nucleotide sequence ID" value="NZ_LTAO01000009.1"/>
</dbReference>
<dbReference type="GO" id="GO:0016787">
    <property type="term" value="F:hydrolase activity"/>
    <property type="evidence" value="ECO:0007669"/>
    <property type="project" value="UniProtKB-KW"/>
</dbReference>
<feature type="binding site" evidence="3">
    <location>
        <position position="103"/>
    </location>
    <ligand>
        <name>Mn(2+)</name>
        <dbReference type="ChEBI" id="CHEBI:29035"/>
        <label>2</label>
    </ligand>
</feature>
<dbReference type="SUPFAM" id="SSF55031">
    <property type="entry name" value="Bacterial exopeptidase dimerisation domain"/>
    <property type="match status" value="1"/>
</dbReference>
<evidence type="ECO:0000313" key="5">
    <source>
        <dbReference type="EMBL" id="KYG33135.1"/>
    </source>
</evidence>
<accession>A0A161PHP5</accession>
<dbReference type="PANTHER" id="PTHR11014">
    <property type="entry name" value="PEPTIDASE M20 FAMILY MEMBER"/>
    <property type="match status" value="1"/>
</dbReference>
<dbReference type="OrthoDB" id="9776731at2"/>
<dbReference type="PANTHER" id="PTHR11014:SF63">
    <property type="entry name" value="METALLOPEPTIDASE, PUTATIVE (AFU_ORTHOLOGUE AFUA_6G09600)-RELATED"/>
    <property type="match status" value="1"/>
</dbReference>
<dbReference type="Pfam" id="PF01546">
    <property type="entry name" value="Peptidase_M20"/>
    <property type="match status" value="1"/>
</dbReference>
<dbReference type="SUPFAM" id="SSF53187">
    <property type="entry name" value="Zn-dependent exopeptidases"/>
    <property type="match status" value="1"/>
</dbReference>
<feature type="binding site" evidence="3">
    <location>
        <position position="164"/>
    </location>
    <ligand>
        <name>Mn(2+)</name>
        <dbReference type="ChEBI" id="CHEBI:29035"/>
        <label>2</label>
    </ligand>
</feature>
<dbReference type="GO" id="GO:0046872">
    <property type="term" value="F:metal ion binding"/>
    <property type="evidence" value="ECO:0007669"/>
    <property type="project" value="UniProtKB-KW"/>
</dbReference>
<dbReference type="Pfam" id="PF07687">
    <property type="entry name" value="M20_dimer"/>
    <property type="match status" value="1"/>
</dbReference>
<protein>
    <submittedName>
        <fullName evidence="5">Peptidase M20</fullName>
    </submittedName>
</protein>
<dbReference type="Gene3D" id="3.30.70.360">
    <property type="match status" value="1"/>
</dbReference>
<dbReference type="AlphaFoldDB" id="A0A161PHP5"/>
<dbReference type="STRING" id="519424.AZF04_17470"/>
<dbReference type="InterPro" id="IPR017439">
    <property type="entry name" value="Amidohydrolase"/>
</dbReference>
<name>A0A161PHP5_9BACI</name>
<organism evidence="5 6">
    <name type="scientific">Alkalihalobacillus trypoxylicola</name>
    <dbReference type="NCBI Taxonomy" id="519424"/>
    <lineage>
        <taxon>Bacteria</taxon>
        <taxon>Bacillati</taxon>
        <taxon>Bacillota</taxon>
        <taxon>Bacilli</taxon>
        <taxon>Bacillales</taxon>
        <taxon>Bacillaceae</taxon>
        <taxon>Alkalihalobacillus</taxon>
    </lineage>
</organism>
<dbReference type="NCBIfam" id="TIGR01891">
    <property type="entry name" value="amidohydrolases"/>
    <property type="match status" value="1"/>
</dbReference>
<evidence type="ECO:0000259" key="4">
    <source>
        <dbReference type="Pfam" id="PF07687"/>
    </source>
</evidence>
<feature type="binding site" evidence="3">
    <location>
        <position position="139"/>
    </location>
    <ligand>
        <name>Mn(2+)</name>
        <dbReference type="ChEBI" id="CHEBI:29035"/>
        <label>2</label>
    </ligand>
</feature>